<dbReference type="Proteomes" id="UP000249016">
    <property type="component" value="Unassembled WGS sequence"/>
</dbReference>
<comment type="caution">
    <text evidence="2">The sequence shown here is derived from an EMBL/GenBank/DDBJ whole genome shotgun (WGS) entry which is preliminary data.</text>
</comment>
<dbReference type="InterPro" id="IPR035929">
    <property type="entry name" value="CoaB-like_sf"/>
</dbReference>
<dbReference type="AlphaFoldDB" id="A0A327NSG7"/>
<dbReference type="SUPFAM" id="SSF102645">
    <property type="entry name" value="CoaB-like"/>
    <property type="match status" value="1"/>
</dbReference>
<organism evidence="2 3">
    <name type="scientific">Spirosoma telluris</name>
    <dbReference type="NCBI Taxonomy" id="2183553"/>
    <lineage>
        <taxon>Bacteria</taxon>
        <taxon>Pseudomonadati</taxon>
        <taxon>Bacteroidota</taxon>
        <taxon>Cytophagia</taxon>
        <taxon>Cytophagales</taxon>
        <taxon>Cytophagaceae</taxon>
        <taxon>Spirosoma</taxon>
    </lineage>
</organism>
<evidence type="ECO:0000313" key="2">
    <source>
        <dbReference type="EMBL" id="RAI78320.1"/>
    </source>
</evidence>
<reference evidence="2 3" key="1">
    <citation type="submission" date="2018-06" db="EMBL/GenBank/DDBJ databases">
        <title>Spirosoma sp. HMF3257 Genome sequencing and assembly.</title>
        <authorList>
            <person name="Kang H."/>
            <person name="Cha I."/>
            <person name="Kim H."/>
            <person name="Kang J."/>
            <person name="Joh K."/>
        </authorList>
    </citation>
    <scope>NUCLEOTIDE SEQUENCE [LARGE SCALE GENOMIC DNA]</scope>
    <source>
        <strain evidence="2 3">HMF3257</strain>
    </source>
</reference>
<keyword evidence="3" id="KW-1185">Reference proteome</keyword>
<dbReference type="Pfam" id="PF04127">
    <property type="entry name" value="DFP"/>
    <property type="match status" value="1"/>
</dbReference>
<accession>A0A327NSG7</accession>
<dbReference type="InterPro" id="IPR007085">
    <property type="entry name" value="DNA/pantothenate-metab_flavo_C"/>
</dbReference>
<protein>
    <submittedName>
        <fullName evidence="2">Phosphopantothenoylcysteine decarboxylase</fullName>
    </submittedName>
</protein>
<dbReference type="OrthoDB" id="9802554at2"/>
<feature type="domain" description="DNA/pantothenate metabolism flavoprotein C-terminal" evidence="1">
    <location>
        <begin position="12"/>
        <end position="223"/>
    </location>
</feature>
<sequence length="231" mass="25024">MNSLFSSVNTNLTGLTVLLTAGPTQEAIDPVRYISNHSTGKMGYALAEVLAERGAQVTLVSGPTNQTTQHPAITVVPVRSAAEMYAACLHYFPKATLTVLAAAVADYSPKVVADRKIKKKEYEFRLELVRTVDIAASLGRQKRDDQFMVGFALETDNELANAQAKLVSKNLDLIVLNSLRDEGAAFGHDTNQITLIHRNGAIHRFGLKSKRAVACDIADQISTTLLVPVSM</sequence>
<dbReference type="EMBL" id="QLII01000001">
    <property type="protein sequence ID" value="RAI78320.1"/>
    <property type="molecule type" value="Genomic_DNA"/>
</dbReference>
<name>A0A327NSG7_9BACT</name>
<evidence type="ECO:0000313" key="3">
    <source>
        <dbReference type="Proteomes" id="UP000249016"/>
    </source>
</evidence>
<dbReference type="Gene3D" id="3.40.50.10300">
    <property type="entry name" value="CoaB-like"/>
    <property type="match status" value="1"/>
</dbReference>
<evidence type="ECO:0000259" key="1">
    <source>
        <dbReference type="Pfam" id="PF04127"/>
    </source>
</evidence>
<gene>
    <name evidence="2" type="ORF">HMF3257_02510</name>
</gene>
<proteinExistence type="predicted"/>
<dbReference type="GO" id="GO:0015937">
    <property type="term" value="P:coenzyme A biosynthetic process"/>
    <property type="evidence" value="ECO:0007669"/>
    <property type="project" value="UniProtKB-ARBA"/>
</dbReference>
<dbReference type="GO" id="GO:0003824">
    <property type="term" value="F:catalytic activity"/>
    <property type="evidence" value="ECO:0007669"/>
    <property type="project" value="UniProtKB-ARBA"/>
</dbReference>